<dbReference type="InterPro" id="IPR000938">
    <property type="entry name" value="CAP-Gly_domain"/>
</dbReference>
<dbReference type="Gene3D" id="2.30.30.190">
    <property type="entry name" value="CAP Gly-rich-like domain"/>
    <property type="match status" value="1"/>
</dbReference>
<dbReference type="PROSITE" id="PS50245">
    <property type="entry name" value="CAP_GLY_2"/>
    <property type="match status" value="1"/>
</dbReference>
<feature type="region of interest" description="Disordered" evidence="8">
    <location>
        <begin position="1"/>
        <end position="27"/>
    </location>
</feature>
<dbReference type="PANTHER" id="PTHR45617">
    <property type="entry name" value="LEUCINE RICH REPEAT FAMILY PROTEIN"/>
    <property type="match status" value="1"/>
</dbReference>
<evidence type="ECO:0000313" key="11">
    <source>
        <dbReference type="Proteomes" id="UP000695562"/>
    </source>
</evidence>
<organism evidence="10 11">
    <name type="scientific">Polysphondylium violaceum</name>
    <dbReference type="NCBI Taxonomy" id="133409"/>
    <lineage>
        <taxon>Eukaryota</taxon>
        <taxon>Amoebozoa</taxon>
        <taxon>Evosea</taxon>
        <taxon>Eumycetozoa</taxon>
        <taxon>Dictyostelia</taxon>
        <taxon>Dictyosteliales</taxon>
        <taxon>Dictyosteliaceae</taxon>
        <taxon>Polysphondylium</taxon>
    </lineage>
</organism>
<evidence type="ECO:0000256" key="4">
    <source>
        <dbReference type="ARBA" id="ARBA00022614"/>
    </source>
</evidence>
<dbReference type="SMART" id="SM00365">
    <property type="entry name" value="LRR_SD22"/>
    <property type="match status" value="3"/>
</dbReference>
<dbReference type="FunFam" id="2.30.30.190:FF:000016">
    <property type="entry name" value="Tubulin-folding cofactor E"/>
    <property type="match status" value="1"/>
</dbReference>
<dbReference type="AlphaFoldDB" id="A0A8J4PLE6"/>
<feature type="compositionally biased region" description="Low complexity" evidence="8">
    <location>
        <begin position="1"/>
        <end position="22"/>
    </location>
</feature>
<dbReference type="InterPro" id="IPR001611">
    <property type="entry name" value="Leu-rich_rpt"/>
</dbReference>
<comment type="subunit">
    <text evidence="7">Supercomplex made of cofactors A to E. Cofactors A and D function by capturing and stabilizing tubulin in a quasi-native conformation. Cofactor E binds to the cofactor D-tubulin complex; interaction with cofactor C then causes the release of tubulin polypeptides that are committed to the native state.</text>
</comment>
<dbReference type="InterPro" id="IPR032675">
    <property type="entry name" value="LRR_dom_sf"/>
</dbReference>
<dbReference type="GO" id="GO:0005737">
    <property type="term" value="C:cytoplasm"/>
    <property type="evidence" value="ECO:0007669"/>
    <property type="project" value="UniProtKB-SubCell"/>
</dbReference>
<evidence type="ECO:0000256" key="3">
    <source>
        <dbReference type="ARBA" id="ARBA00022490"/>
    </source>
</evidence>
<comment type="similarity">
    <text evidence="2">Belongs to the TBCE family.</text>
</comment>
<dbReference type="OrthoDB" id="5273213at2759"/>
<dbReference type="PROSITE" id="PS00845">
    <property type="entry name" value="CAP_GLY_1"/>
    <property type="match status" value="1"/>
</dbReference>
<feature type="domain" description="CAP-Gly" evidence="9">
    <location>
        <begin position="56"/>
        <end position="101"/>
    </location>
</feature>
<sequence length="509" mass="58357">MSDIRNQNSISNSSSNNNSNNNDDVQRVTTTDEFKISLGERIGSDDGYIGTIRYEGKVDGFEGNWFGIEWDHPTRGKHRGTVKGKQYFQCQYPDSSGSFMKKEKIIKGVDLIHALITKFTRKLENYDDLTVHSTKSNKMIQIEMVGMDQLRERQKNLKSHSSINAYNLSINKINTNILNQCLSNLIELNLSHNYLNNWNEIIDLIIQLPLLNKLILSENRLVFNHVEIDNQIKGKGKEIQESNLTSLTLFDMGGSVTWDHVCYLTENIFKNIQVLAFGKNKLHSIQMNSSSSPSFKHLKSLDLAYNNITCLNDVKALGDLLSLEELNLNHNQITSLQLDNQCTNDSDEKYKIFCNLKRIYLSNNLINDWSEIDVLDRFKSLVELSFRDNPVLDSLILSSTTTTTTTTSTTTTTTATKTIEEEENSFNEEFNVNSISTKSTNYKDIVSLKRLHIIPRISQLLKLNLTEITSTERRDAERFFLYEYYSNNNNNKTISKTKLTYLTSIHGER</sequence>
<dbReference type="SMART" id="SM01052">
    <property type="entry name" value="CAP_GLY"/>
    <property type="match status" value="1"/>
</dbReference>
<keyword evidence="3" id="KW-0963">Cytoplasm</keyword>
<dbReference type="Proteomes" id="UP000695562">
    <property type="component" value="Unassembled WGS sequence"/>
</dbReference>
<evidence type="ECO:0000313" key="10">
    <source>
        <dbReference type="EMBL" id="KAF2069020.1"/>
    </source>
</evidence>
<evidence type="ECO:0000256" key="6">
    <source>
        <dbReference type="ARBA" id="ARBA00023186"/>
    </source>
</evidence>
<reference evidence="10" key="1">
    <citation type="submission" date="2020-01" db="EMBL/GenBank/DDBJ databases">
        <title>Development of genomics and gene disruption for Polysphondylium violaceum indicates a role for the polyketide synthase stlB in stalk morphogenesis.</title>
        <authorList>
            <person name="Narita B."/>
            <person name="Kawabe Y."/>
            <person name="Kin K."/>
            <person name="Saito T."/>
            <person name="Gibbs R."/>
            <person name="Kuspa A."/>
            <person name="Muzny D."/>
            <person name="Queller D."/>
            <person name="Richards S."/>
            <person name="Strassman J."/>
            <person name="Sucgang R."/>
            <person name="Worley K."/>
            <person name="Schaap P."/>
        </authorList>
    </citation>
    <scope>NUCLEOTIDE SEQUENCE</scope>
    <source>
        <strain evidence="10">QSvi11</strain>
    </source>
</reference>
<dbReference type="Gene3D" id="3.80.10.10">
    <property type="entry name" value="Ribonuclease Inhibitor"/>
    <property type="match status" value="1"/>
</dbReference>
<keyword evidence="6" id="KW-0143">Chaperone</keyword>
<dbReference type="InterPro" id="IPR036859">
    <property type="entry name" value="CAP-Gly_dom_sf"/>
</dbReference>
<name>A0A8J4PLE6_9MYCE</name>
<keyword evidence="4" id="KW-0433">Leucine-rich repeat</keyword>
<gene>
    <name evidence="10" type="ORF">CYY_009660</name>
</gene>
<evidence type="ECO:0000256" key="7">
    <source>
        <dbReference type="ARBA" id="ARBA00026055"/>
    </source>
</evidence>
<keyword evidence="5" id="KW-0677">Repeat</keyword>
<dbReference type="Pfam" id="PF01302">
    <property type="entry name" value="CAP_GLY"/>
    <property type="match status" value="1"/>
</dbReference>
<evidence type="ECO:0000256" key="8">
    <source>
        <dbReference type="SAM" id="MobiDB-lite"/>
    </source>
</evidence>
<proteinExistence type="inferred from homology"/>
<evidence type="ECO:0000256" key="5">
    <source>
        <dbReference type="ARBA" id="ARBA00022737"/>
    </source>
</evidence>
<comment type="subcellular location">
    <subcellularLocation>
        <location evidence="1">Cytoplasm</location>
    </subcellularLocation>
</comment>
<dbReference type="EMBL" id="AJWJ01000769">
    <property type="protein sequence ID" value="KAF2069020.1"/>
    <property type="molecule type" value="Genomic_DNA"/>
</dbReference>
<keyword evidence="11" id="KW-1185">Reference proteome</keyword>
<evidence type="ECO:0000256" key="1">
    <source>
        <dbReference type="ARBA" id="ARBA00004496"/>
    </source>
</evidence>
<evidence type="ECO:0000256" key="2">
    <source>
        <dbReference type="ARBA" id="ARBA00006286"/>
    </source>
</evidence>
<dbReference type="PROSITE" id="PS51450">
    <property type="entry name" value="LRR"/>
    <property type="match status" value="4"/>
</dbReference>
<dbReference type="SUPFAM" id="SSF74924">
    <property type="entry name" value="Cap-Gly domain"/>
    <property type="match status" value="1"/>
</dbReference>
<accession>A0A8J4PLE6</accession>
<dbReference type="SUPFAM" id="SSF52058">
    <property type="entry name" value="L domain-like"/>
    <property type="match status" value="1"/>
</dbReference>
<protein>
    <recommendedName>
        <fullName evidence="9">CAP-Gly domain-containing protein</fullName>
    </recommendedName>
</protein>
<evidence type="ECO:0000259" key="9">
    <source>
        <dbReference type="PROSITE" id="PS50245"/>
    </source>
</evidence>
<comment type="caution">
    <text evidence="10">The sequence shown here is derived from an EMBL/GenBank/DDBJ whole genome shotgun (WGS) entry which is preliminary data.</text>
</comment>